<protein>
    <submittedName>
        <fullName evidence="2">Uncharacterized protein</fullName>
    </submittedName>
</protein>
<comment type="caution">
    <text evidence="2">The sequence shown here is derived from an EMBL/GenBank/DDBJ whole genome shotgun (WGS) entry which is preliminary data.</text>
</comment>
<feature type="non-terminal residue" evidence="2">
    <location>
        <position position="1"/>
    </location>
</feature>
<feature type="region of interest" description="Disordered" evidence="1">
    <location>
        <begin position="90"/>
        <end position="119"/>
    </location>
</feature>
<dbReference type="EMBL" id="BTRK01000003">
    <property type="protein sequence ID" value="GMR44401.1"/>
    <property type="molecule type" value="Genomic_DNA"/>
</dbReference>
<evidence type="ECO:0000256" key="1">
    <source>
        <dbReference type="SAM" id="MobiDB-lite"/>
    </source>
</evidence>
<sequence length="132" mass="14822">LVKRGKKVDFEVDLHSPPSPPLDVTLSLTIVNRERDEDSVGLEGSCMLGPDISVIRLENVHKHRILLSSNMGFVRAGNLKVRVRINATPKLELNMSPPPQDMTKEDELTRPSPARPSGVLRFDLRECTPFRE</sequence>
<accession>A0AAN4ZPA9</accession>
<organism evidence="2 3">
    <name type="scientific">Pristionchus mayeri</name>
    <dbReference type="NCBI Taxonomy" id="1317129"/>
    <lineage>
        <taxon>Eukaryota</taxon>
        <taxon>Metazoa</taxon>
        <taxon>Ecdysozoa</taxon>
        <taxon>Nematoda</taxon>
        <taxon>Chromadorea</taxon>
        <taxon>Rhabditida</taxon>
        <taxon>Rhabditina</taxon>
        <taxon>Diplogasteromorpha</taxon>
        <taxon>Diplogasteroidea</taxon>
        <taxon>Neodiplogasteridae</taxon>
        <taxon>Pristionchus</taxon>
    </lineage>
</organism>
<dbReference type="AlphaFoldDB" id="A0AAN4ZPA9"/>
<keyword evidence="3" id="KW-1185">Reference proteome</keyword>
<gene>
    <name evidence="2" type="ORF">PMAYCL1PPCAC_14596</name>
</gene>
<reference evidence="3" key="1">
    <citation type="submission" date="2022-10" db="EMBL/GenBank/DDBJ databases">
        <title>Genome assembly of Pristionchus species.</title>
        <authorList>
            <person name="Yoshida K."/>
            <person name="Sommer R.J."/>
        </authorList>
    </citation>
    <scope>NUCLEOTIDE SEQUENCE [LARGE SCALE GENOMIC DNA]</scope>
    <source>
        <strain evidence="3">RS5460</strain>
    </source>
</reference>
<proteinExistence type="predicted"/>
<feature type="non-terminal residue" evidence="2">
    <location>
        <position position="132"/>
    </location>
</feature>
<evidence type="ECO:0000313" key="2">
    <source>
        <dbReference type="EMBL" id="GMR44401.1"/>
    </source>
</evidence>
<evidence type="ECO:0000313" key="3">
    <source>
        <dbReference type="Proteomes" id="UP001328107"/>
    </source>
</evidence>
<name>A0AAN4ZPA9_9BILA</name>
<dbReference type="Proteomes" id="UP001328107">
    <property type="component" value="Unassembled WGS sequence"/>
</dbReference>